<reference evidence="1" key="1">
    <citation type="submission" date="2021-05" db="EMBL/GenBank/DDBJ databases">
        <title>A free-living protist that lacks canonical eukaryotic 1 DNA replication and segregation systems.</title>
        <authorList>
            <person name="Salas-Leiva D.E."/>
            <person name="Tromer E.C."/>
            <person name="Curtis B.A."/>
            <person name="Jerlstrom-Hultqvist J."/>
            <person name="Kolisko M."/>
            <person name="Yi Z."/>
            <person name="Salas-Leiva J.S."/>
            <person name="Gallot-Lavallee L."/>
            <person name="Kops G.J.P.L."/>
            <person name="Archibald J.M."/>
            <person name="Simpson A.G.B."/>
            <person name="Roger A.J."/>
        </authorList>
    </citation>
    <scope>NUCLEOTIDE SEQUENCE</scope>
    <source>
        <strain evidence="1">BICM</strain>
    </source>
</reference>
<evidence type="ECO:0000313" key="2">
    <source>
        <dbReference type="Proteomes" id="UP000717585"/>
    </source>
</evidence>
<sequence length="52" mass="6217">MFPIERVAPVYEFKAVEKQNGSVFHARRQQVAYNMLHGKWQRIREQKAAEEN</sequence>
<dbReference type="EMBL" id="JAHDYR010000011">
    <property type="protein sequence ID" value="KAG9395551.1"/>
    <property type="molecule type" value="Genomic_DNA"/>
</dbReference>
<keyword evidence="2" id="KW-1185">Reference proteome</keyword>
<evidence type="ECO:0000313" key="1">
    <source>
        <dbReference type="EMBL" id="KAG9395551.1"/>
    </source>
</evidence>
<dbReference type="AlphaFoldDB" id="A0A8J6AV47"/>
<accession>A0A8J6AV47</accession>
<comment type="caution">
    <text evidence="1">The sequence shown here is derived from an EMBL/GenBank/DDBJ whole genome shotgun (WGS) entry which is preliminary data.</text>
</comment>
<proteinExistence type="predicted"/>
<dbReference type="Proteomes" id="UP000717585">
    <property type="component" value="Unassembled WGS sequence"/>
</dbReference>
<gene>
    <name evidence="1" type="ORF">J8273_3128</name>
</gene>
<protein>
    <submittedName>
        <fullName evidence="1">Uncharacterized protein</fullName>
    </submittedName>
</protein>
<organism evidence="1 2">
    <name type="scientific">Carpediemonas membranifera</name>
    <dbReference type="NCBI Taxonomy" id="201153"/>
    <lineage>
        <taxon>Eukaryota</taxon>
        <taxon>Metamonada</taxon>
        <taxon>Carpediemonas-like organisms</taxon>
        <taxon>Carpediemonas</taxon>
    </lineage>
</organism>
<name>A0A8J6AV47_9EUKA</name>